<comment type="caution">
    <text evidence="1">The sequence shown here is derived from an EMBL/GenBank/DDBJ whole genome shotgun (WGS) entry which is preliminary data.</text>
</comment>
<dbReference type="Proteomes" id="UP000317730">
    <property type="component" value="Unassembled WGS sequence"/>
</dbReference>
<gene>
    <name evidence="1" type="ORF">APE01nite_12240</name>
</gene>
<accession>A0A4Y3TWC1</accession>
<keyword evidence="2" id="KW-1185">Reference proteome</keyword>
<dbReference type="RefSeq" id="WP_141375664.1">
    <property type="nucleotide sequence ID" value="NZ_BAPL01000001.1"/>
</dbReference>
<organism evidence="1 2">
    <name type="scientific">Acetobacter peroxydans</name>
    <dbReference type="NCBI Taxonomy" id="104098"/>
    <lineage>
        <taxon>Bacteria</taxon>
        <taxon>Pseudomonadati</taxon>
        <taxon>Pseudomonadota</taxon>
        <taxon>Alphaproteobacteria</taxon>
        <taxon>Acetobacterales</taxon>
        <taxon>Acetobacteraceae</taxon>
        <taxon>Acetobacter</taxon>
    </lineage>
</organism>
<dbReference type="EMBL" id="BJMV01000005">
    <property type="protein sequence ID" value="GEB85427.1"/>
    <property type="molecule type" value="Genomic_DNA"/>
</dbReference>
<name>A0A4Y3TWC1_9PROT</name>
<dbReference type="AlphaFoldDB" id="A0A4Y3TWC1"/>
<evidence type="ECO:0000313" key="2">
    <source>
        <dbReference type="Proteomes" id="UP000317730"/>
    </source>
</evidence>
<protein>
    <submittedName>
        <fullName evidence="1">Uncharacterized protein</fullName>
    </submittedName>
</protein>
<reference evidence="1 2" key="1">
    <citation type="submission" date="2019-06" db="EMBL/GenBank/DDBJ databases">
        <title>Whole genome shotgun sequence of Acetobacter peroxydans NBRC 13755.</title>
        <authorList>
            <person name="Hosoyama A."/>
            <person name="Uohara A."/>
            <person name="Ohji S."/>
            <person name="Ichikawa N."/>
        </authorList>
    </citation>
    <scope>NUCLEOTIDE SEQUENCE [LARGE SCALE GENOMIC DNA]</scope>
    <source>
        <strain evidence="1 2">NBRC 13755</strain>
    </source>
</reference>
<evidence type="ECO:0000313" key="1">
    <source>
        <dbReference type="EMBL" id="GEB85427.1"/>
    </source>
</evidence>
<dbReference type="OrthoDB" id="7274716at2"/>
<sequence length="75" mass="8535">MGHNYSRPLTPGQKLERLLERIPPSWHIRIERQAGEADWRALAHAPGQEGQWSAPAADPADALEDTWRRNRTLLA</sequence>
<proteinExistence type="predicted"/>